<accession>A0A1B9H0A7</accession>
<proteinExistence type="predicted"/>
<reference evidence="2 3" key="1">
    <citation type="submission" date="2013-07" db="EMBL/GenBank/DDBJ databases">
        <title>The Genome Sequence of Cryptococcus heveanensis BCC8398.</title>
        <authorList>
            <consortium name="The Broad Institute Genome Sequencing Platform"/>
            <person name="Cuomo C."/>
            <person name="Litvintseva A."/>
            <person name="Chen Y."/>
            <person name="Heitman J."/>
            <person name="Sun S."/>
            <person name="Springer D."/>
            <person name="Dromer F."/>
            <person name="Young S.K."/>
            <person name="Zeng Q."/>
            <person name="Gargeya S."/>
            <person name="Fitzgerald M."/>
            <person name="Abouelleil A."/>
            <person name="Alvarado L."/>
            <person name="Berlin A.M."/>
            <person name="Chapman S.B."/>
            <person name="Dewar J."/>
            <person name="Goldberg J."/>
            <person name="Griggs A."/>
            <person name="Gujja S."/>
            <person name="Hansen M."/>
            <person name="Howarth C."/>
            <person name="Imamovic A."/>
            <person name="Larimer J."/>
            <person name="McCowan C."/>
            <person name="Murphy C."/>
            <person name="Pearson M."/>
            <person name="Priest M."/>
            <person name="Roberts A."/>
            <person name="Saif S."/>
            <person name="Shea T."/>
            <person name="Sykes S."/>
            <person name="Wortman J."/>
            <person name="Nusbaum C."/>
            <person name="Birren B."/>
        </authorList>
    </citation>
    <scope>NUCLEOTIDE SEQUENCE [LARGE SCALE GENOMIC DNA]</scope>
    <source>
        <strain evidence="2 3">BCC8398</strain>
    </source>
</reference>
<feature type="region of interest" description="Disordered" evidence="1">
    <location>
        <begin position="1"/>
        <end position="23"/>
    </location>
</feature>
<evidence type="ECO:0000313" key="3">
    <source>
        <dbReference type="Proteomes" id="UP000092666"/>
    </source>
</evidence>
<feature type="compositionally biased region" description="Acidic residues" evidence="1">
    <location>
        <begin position="482"/>
        <end position="491"/>
    </location>
</feature>
<feature type="compositionally biased region" description="Basic and acidic residues" evidence="1">
    <location>
        <begin position="492"/>
        <end position="513"/>
    </location>
</feature>
<keyword evidence="3" id="KW-1185">Reference proteome</keyword>
<gene>
    <name evidence="2" type="ORF">I316_01280</name>
</gene>
<organism evidence="2 3">
    <name type="scientific">Kwoniella heveanensis BCC8398</name>
    <dbReference type="NCBI Taxonomy" id="1296120"/>
    <lineage>
        <taxon>Eukaryota</taxon>
        <taxon>Fungi</taxon>
        <taxon>Dikarya</taxon>
        <taxon>Basidiomycota</taxon>
        <taxon>Agaricomycotina</taxon>
        <taxon>Tremellomycetes</taxon>
        <taxon>Tremellales</taxon>
        <taxon>Cryptococcaceae</taxon>
        <taxon>Kwoniella</taxon>
    </lineage>
</organism>
<name>A0A1B9H0A7_9TREE</name>
<dbReference type="EMBL" id="KI669494">
    <property type="protein sequence ID" value="OCF36684.1"/>
    <property type="molecule type" value="Genomic_DNA"/>
</dbReference>
<reference evidence="3" key="2">
    <citation type="submission" date="2013-12" db="EMBL/GenBank/DDBJ databases">
        <title>Evolution of pathogenesis and genome organization in the Tremellales.</title>
        <authorList>
            <person name="Cuomo C."/>
            <person name="Litvintseva A."/>
            <person name="Heitman J."/>
            <person name="Chen Y."/>
            <person name="Sun S."/>
            <person name="Springer D."/>
            <person name="Dromer F."/>
            <person name="Young S."/>
            <person name="Zeng Q."/>
            <person name="Chapman S."/>
            <person name="Gujja S."/>
            <person name="Saif S."/>
            <person name="Birren B."/>
        </authorList>
    </citation>
    <scope>NUCLEOTIDE SEQUENCE [LARGE SCALE GENOMIC DNA]</scope>
    <source>
        <strain evidence="3">BCC8398</strain>
    </source>
</reference>
<dbReference type="Proteomes" id="UP000092666">
    <property type="component" value="Unassembled WGS sequence"/>
</dbReference>
<feature type="region of interest" description="Disordered" evidence="1">
    <location>
        <begin position="458"/>
        <end position="515"/>
    </location>
</feature>
<evidence type="ECO:0000256" key="1">
    <source>
        <dbReference type="SAM" id="MobiDB-lite"/>
    </source>
</evidence>
<protein>
    <submittedName>
        <fullName evidence="2">Uncharacterized protein</fullName>
    </submittedName>
</protein>
<evidence type="ECO:0000313" key="2">
    <source>
        <dbReference type="EMBL" id="OCF36684.1"/>
    </source>
</evidence>
<dbReference type="AlphaFoldDB" id="A0A1B9H0A7"/>
<sequence>MLCTGRLKPDQKRAQNGFKPNENLERARKAPHFTLTPLEPSTLARHHSILKQLDEYLATRTPPGIDINGIRVTGWQEWIDKGLPFPSKRVLEKVMQGYIDACKGQKGPKIQATTLEAFWTGLQAAWNRQAPATPIPRETIDFGNDLVIDLIATNSLPLDPSRDVSMDMDSVHALHKQTLNPAVLKISFEQRHDTMTFMTNAAHTALRPSSVIAPSLKGGLAQLMREENVHRRGVYFGSYRIFFFKPKPGEAANRAASFLSPRWSKTAPSRGKLWPLPASVTTVSDSTTLMLLISMMIKGGITGEQLDYLLDPARFEGKDYDIEEFVMPDEILTALNDLQARKVKIGEEEVHTDQVRKAKNAVRNARKGACSQALKFLVEEYNRASLDYGPSKATNESSGFIEPAKTAAHVDPVTITEQEALIDPLERLCELYFLPPSEVRTLVAELASFLDSQRTKTKVSKGYQIESSEVEEADGHGHEDATGDEEEEDDEAHAHMEEAEGKLDGGHDSTRTYEDDDHYMIVSGVTWDDLDVDENLEGVCDVDEDPRTLFQIQT</sequence>